<feature type="region of interest" description="Disordered" evidence="1">
    <location>
        <begin position="376"/>
        <end position="485"/>
    </location>
</feature>
<protein>
    <recommendedName>
        <fullName evidence="2">Protein kinase domain-containing protein</fullName>
    </recommendedName>
</protein>
<evidence type="ECO:0000313" key="4">
    <source>
        <dbReference type="Proteomes" id="UP001470230"/>
    </source>
</evidence>
<feature type="domain" description="Protein kinase" evidence="2">
    <location>
        <begin position="508"/>
        <end position="757"/>
    </location>
</feature>
<dbReference type="Proteomes" id="UP001470230">
    <property type="component" value="Unassembled WGS sequence"/>
</dbReference>
<sequence>MKPHQCFGFEIDIAQFKKGKRINKGGFGTIYEVTEKKTGKLYAAKIIDCNDDEDQCKKMVNRELSIMLSTNHPTIIKLVGYSLIDFHDEHNITIIMNYASKGSLDSILKKVQDFNAPDNYTNTTRQIILIGIARGMKYLHDRNIIHRDLKSGNILLDENFHPLITDFGLSKIFDMGHSKSQTQFAGTLIYMAPEIIEEDEYDRKADVYSFGILMYEIVTDLFPYPELQNGEMKKSQFQRNVVKKNLRPEFKYPVKKEMQELIEQCWSKDPNDRPTFKEIFNKLTNRNRSYFLDGVDEDEVDLYIEDITETTDPIEELHKQNAELEREIQQLSEENESQKSRIETLVSNNEKLATANKNLLTDQSKQAKEIQQLKAENSHLKTENSQLKTENSQLKTENSQLKTENSQLKTENSKFKTENLQLKTENSKPKKQESSSKKQESSSKKQESSSKKQESSSKKQESSSKKQESSFKRPKFSSENKVSKKTEVSTSNSNEFFIFDSELLEKLLRHSVIIGEGAVSSCYKVENCITGNGHLCLKIMKKGSYANFEAMHHFINEFEIIQSLNHPNIIKACGLFLGDEHNMPVMLFEYCEHDLEYAIQNKFNDYILVAIIYEIVSTMKYVHKNNIMHRDVKVSNILIDSFNHVKIIDFGISRRMDLDSSLTRGVGTLMYMAPELINEEEYDEKIDVFAFGVVLYFICTKGKLPPFSVRTSYESLDLPPTINDLSRSIIKKCWATSPKNRPSFSELLDLIVKNNFMLINGINDKIPEIKRHLGI</sequence>
<dbReference type="PROSITE" id="PS50011">
    <property type="entry name" value="PROTEIN_KINASE_DOM"/>
    <property type="match status" value="2"/>
</dbReference>
<dbReference type="SUPFAM" id="SSF56112">
    <property type="entry name" value="Protein kinase-like (PK-like)"/>
    <property type="match status" value="2"/>
</dbReference>
<dbReference type="InterPro" id="IPR001245">
    <property type="entry name" value="Ser-Thr/Tyr_kinase_cat_dom"/>
</dbReference>
<proteinExistence type="predicted"/>
<dbReference type="Pfam" id="PF00069">
    <property type="entry name" value="Pkinase"/>
    <property type="match status" value="2"/>
</dbReference>
<organism evidence="3 4">
    <name type="scientific">Tritrichomonas musculus</name>
    <dbReference type="NCBI Taxonomy" id="1915356"/>
    <lineage>
        <taxon>Eukaryota</taxon>
        <taxon>Metamonada</taxon>
        <taxon>Parabasalia</taxon>
        <taxon>Tritrichomonadida</taxon>
        <taxon>Tritrichomonadidae</taxon>
        <taxon>Tritrichomonas</taxon>
    </lineage>
</organism>
<accession>A0ABR2K143</accession>
<dbReference type="PROSITE" id="PS00108">
    <property type="entry name" value="PROTEIN_KINASE_ST"/>
    <property type="match status" value="2"/>
</dbReference>
<keyword evidence="4" id="KW-1185">Reference proteome</keyword>
<dbReference type="SMART" id="SM00220">
    <property type="entry name" value="S_TKc"/>
    <property type="match status" value="2"/>
</dbReference>
<feature type="compositionally biased region" description="Polar residues" evidence="1">
    <location>
        <begin position="383"/>
        <end position="410"/>
    </location>
</feature>
<dbReference type="Gene3D" id="1.20.5.170">
    <property type="match status" value="1"/>
</dbReference>
<dbReference type="CDD" id="cd13999">
    <property type="entry name" value="STKc_MAP3K-like"/>
    <property type="match status" value="1"/>
</dbReference>
<feature type="domain" description="Protein kinase" evidence="2">
    <location>
        <begin position="16"/>
        <end position="291"/>
    </location>
</feature>
<dbReference type="CDD" id="cd14686">
    <property type="entry name" value="bZIP"/>
    <property type="match status" value="1"/>
</dbReference>
<evidence type="ECO:0000259" key="2">
    <source>
        <dbReference type="PROSITE" id="PS50011"/>
    </source>
</evidence>
<reference evidence="3 4" key="1">
    <citation type="submission" date="2024-04" db="EMBL/GenBank/DDBJ databases">
        <title>Tritrichomonas musculus Genome.</title>
        <authorList>
            <person name="Alves-Ferreira E."/>
            <person name="Grigg M."/>
            <person name="Lorenzi H."/>
            <person name="Galac M."/>
        </authorList>
    </citation>
    <scope>NUCLEOTIDE SEQUENCE [LARGE SCALE GENOMIC DNA]</scope>
    <source>
        <strain evidence="3 4">EAF2021</strain>
    </source>
</reference>
<gene>
    <name evidence="3" type="ORF">M9Y10_043945</name>
</gene>
<comment type="caution">
    <text evidence="3">The sequence shown here is derived from an EMBL/GenBank/DDBJ whole genome shotgun (WGS) entry which is preliminary data.</text>
</comment>
<name>A0ABR2K143_9EUKA</name>
<dbReference type="InterPro" id="IPR050167">
    <property type="entry name" value="Ser_Thr_protein_kinase"/>
</dbReference>
<dbReference type="InterPro" id="IPR011009">
    <property type="entry name" value="Kinase-like_dom_sf"/>
</dbReference>
<dbReference type="PRINTS" id="PR00109">
    <property type="entry name" value="TYRKINASE"/>
</dbReference>
<evidence type="ECO:0000313" key="3">
    <source>
        <dbReference type="EMBL" id="KAK8884824.1"/>
    </source>
</evidence>
<dbReference type="PANTHER" id="PTHR23257">
    <property type="entry name" value="SERINE-THREONINE PROTEIN KINASE"/>
    <property type="match status" value="1"/>
</dbReference>
<evidence type="ECO:0000256" key="1">
    <source>
        <dbReference type="SAM" id="MobiDB-lite"/>
    </source>
</evidence>
<feature type="compositionally biased region" description="Basic and acidic residues" evidence="1">
    <location>
        <begin position="425"/>
        <end position="485"/>
    </location>
</feature>
<dbReference type="InterPro" id="IPR000719">
    <property type="entry name" value="Prot_kinase_dom"/>
</dbReference>
<dbReference type="Gene3D" id="1.10.510.10">
    <property type="entry name" value="Transferase(Phosphotransferase) domain 1"/>
    <property type="match status" value="2"/>
</dbReference>
<dbReference type="EMBL" id="JAPFFF010000008">
    <property type="protein sequence ID" value="KAK8884824.1"/>
    <property type="molecule type" value="Genomic_DNA"/>
</dbReference>
<dbReference type="InterPro" id="IPR008271">
    <property type="entry name" value="Ser/Thr_kinase_AS"/>
</dbReference>